<name>A0A481ZED4_9VIRU</name>
<dbReference type="InterPro" id="IPR052050">
    <property type="entry name" value="SecEffector_AnkRepeat"/>
</dbReference>
<reference evidence="1" key="1">
    <citation type="journal article" date="2019" name="MBio">
        <title>Virus Genomes from Deep Sea Sediments Expand the Ocean Megavirome and Support Independent Origins of Viral Gigantism.</title>
        <authorList>
            <person name="Backstrom D."/>
            <person name="Yutin N."/>
            <person name="Jorgensen S.L."/>
            <person name="Dharamshi J."/>
            <person name="Homa F."/>
            <person name="Zaremba-Niedwiedzka K."/>
            <person name="Spang A."/>
            <person name="Wolf Y.I."/>
            <person name="Koonin E.V."/>
            <person name="Ettema T.J."/>
        </authorList>
    </citation>
    <scope>NUCLEOTIDE SEQUENCE</scope>
</reference>
<protein>
    <submittedName>
        <fullName evidence="1">Ankyrin repeat protein</fullName>
    </submittedName>
</protein>
<proteinExistence type="predicted"/>
<dbReference type="PANTHER" id="PTHR46586:SF3">
    <property type="entry name" value="ANKYRIN REPEAT-CONTAINING PROTEIN"/>
    <property type="match status" value="1"/>
</dbReference>
<sequence length="455" mass="52983">MDSKEDMEEYKQCNTHSQKREANGMEITPQAILDVLISGWPYNPTLESIERLNPIWYDYLKDHRHFWADNNHLTKRGEEIKDDVISLVYVASNGRDWRFCLKNAAIVGNFIMFNYAESRYLEERGGYTDLEDVNWFMTGAAEGGNLKYVKYFASKGGDDWDGCMLYASDRGHYEVVEYCAKQGGTRWSDSARNAAEYGCINIMRMASYQKEIIDWDSCMRSGARSEYMLVVEFAESKGADNFNECMKDTAKYGNDLSLIEHLERKGADNFNECMSQAAYAGNFEFVQHFQLKGANNFHECMQHASWSGHLNIIKHFEKQIISRYHSIFSELPTCIVDVILSFEDIIDWNEIMIKSIISTEKQWLEIIMYAEKKGADNWDQCLYYAKNRDVYSLHDLGYKKIIAHCKLRGGDSSRAEPDIGWDDYDSMEYEQEQENLRYEETLKYAKNKMIECGCY</sequence>
<gene>
    <name evidence="1" type="ORF">LCPAC404_00730</name>
</gene>
<accession>A0A481ZED4</accession>
<dbReference type="InterPro" id="IPR036770">
    <property type="entry name" value="Ankyrin_rpt-contain_sf"/>
</dbReference>
<evidence type="ECO:0000313" key="1">
    <source>
        <dbReference type="EMBL" id="QBK93369.1"/>
    </source>
</evidence>
<dbReference type="EMBL" id="MK500595">
    <property type="protein sequence ID" value="QBK93369.1"/>
    <property type="molecule type" value="Genomic_DNA"/>
</dbReference>
<dbReference type="PANTHER" id="PTHR46586">
    <property type="entry name" value="ANKYRIN REPEAT-CONTAINING PROTEIN"/>
    <property type="match status" value="1"/>
</dbReference>
<dbReference type="SUPFAM" id="SSF48403">
    <property type="entry name" value="Ankyrin repeat"/>
    <property type="match status" value="1"/>
</dbReference>
<organism evidence="1">
    <name type="scientific">Pithovirus LCPAC404</name>
    <dbReference type="NCBI Taxonomy" id="2506597"/>
    <lineage>
        <taxon>Viruses</taxon>
        <taxon>Pithoviruses</taxon>
    </lineage>
</organism>